<keyword evidence="8" id="KW-1185">Reference proteome</keyword>
<dbReference type="GO" id="GO:0009164">
    <property type="term" value="P:nucleoside catabolic process"/>
    <property type="evidence" value="ECO:0007669"/>
    <property type="project" value="InterPro"/>
</dbReference>
<dbReference type="NCBIfam" id="NF004079">
    <property type="entry name" value="PRK05584.1"/>
    <property type="match status" value="1"/>
</dbReference>
<evidence type="ECO:0000256" key="1">
    <source>
        <dbReference type="ARBA" id="ARBA00004945"/>
    </source>
</evidence>
<evidence type="ECO:0000313" key="8">
    <source>
        <dbReference type="Proteomes" id="UP000655830"/>
    </source>
</evidence>
<dbReference type="Gene3D" id="3.40.50.1580">
    <property type="entry name" value="Nucleoside phosphorylase domain"/>
    <property type="match status" value="1"/>
</dbReference>
<dbReference type="Pfam" id="PF01048">
    <property type="entry name" value="PNP_UDP_1"/>
    <property type="match status" value="1"/>
</dbReference>
<dbReference type="GO" id="GO:0008782">
    <property type="term" value="F:adenosylhomocysteine nucleosidase activity"/>
    <property type="evidence" value="ECO:0007669"/>
    <property type="project" value="UniProtKB-EC"/>
</dbReference>
<accession>A0A926IF11</accession>
<dbReference type="InterPro" id="IPR035994">
    <property type="entry name" value="Nucleoside_phosphorylase_sf"/>
</dbReference>
<keyword evidence="3" id="KW-0028">Amino-acid biosynthesis</keyword>
<name>A0A926IF11_9FIRM</name>
<dbReference type="AlphaFoldDB" id="A0A926IF11"/>
<keyword evidence="7" id="KW-0326">Glycosidase</keyword>
<evidence type="ECO:0000256" key="5">
    <source>
        <dbReference type="ARBA" id="ARBA00023167"/>
    </source>
</evidence>
<dbReference type="EMBL" id="JACRSY010000016">
    <property type="protein sequence ID" value="MBC8580086.1"/>
    <property type="molecule type" value="Genomic_DNA"/>
</dbReference>
<evidence type="ECO:0000256" key="4">
    <source>
        <dbReference type="ARBA" id="ARBA00022801"/>
    </source>
</evidence>
<proteinExistence type="predicted"/>
<dbReference type="PANTHER" id="PTHR46832">
    <property type="entry name" value="5'-METHYLTHIOADENOSINE/S-ADENOSYLHOMOCYSTEINE NUCLEOSIDASE"/>
    <property type="match status" value="1"/>
</dbReference>
<feature type="domain" description="Nucleoside phosphorylase" evidence="6">
    <location>
        <begin position="3"/>
        <end position="219"/>
    </location>
</feature>
<sequence length="222" mass="24912">MKTIGIIGAMEEEIIALRRRIELREIHQIAGMDFYEATMKDAQVIVVRCENGKVNAAICTQILIDRFKANYIMNIGVAGGLHPDVNIGDVIIASDIDMPADTNCEVENVFWETDKRLIGCAKEVADKVLKEHQVWIGHIESQDEFAASVKIKEEPYSTFTAFYAEMEGAAIAHTCYMNKIPFVMLRTISDRAGNGIEMNFDDFVNLAARQVSKMIEGIVEYI</sequence>
<dbReference type="GO" id="GO:0008930">
    <property type="term" value="F:methylthioadenosine nucleosidase activity"/>
    <property type="evidence" value="ECO:0007669"/>
    <property type="project" value="InterPro"/>
</dbReference>
<keyword evidence="4 7" id="KW-0378">Hydrolase</keyword>
<dbReference type="Proteomes" id="UP000655830">
    <property type="component" value="Unassembled WGS sequence"/>
</dbReference>
<dbReference type="RefSeq" id="WP_249332961.1">
    <property type="nucleotide sequence ID" value="NZ_JACRSY010000016.1"/>
</dbReference>
<evidence type="ECO:0000256" key="2">
    <source>
        <dbReference type="ARBA" id="ARBA00011974"/>
    </source>
</evidence>
<dbReference type="GO" id="GO:0005829">
    <property type="term" value="C:cytosol"/>
    <property type="evidence" value="ECO:0007669"/>
    <property type="project" value="TreeGrafter"/>
</dbReference>
<organism evidence="7 8">
    <name type="scientific">Zhenhengia yiwuensis</name>
    <dbReference type="NCBI Taxonomy" id="2763666"/>
    <lineage>
        <taxon>Bacteria</taxon>
        <taxon>Bacillati</taxon>
        <taxon>Bacillota</taxon>
        <taxon>Clostridia</taxon>
        <taxon>Lachnospirales</taxon>
        <taxon>Lachnospiraceae</taxon>
        <taxon>Zhenhengia</taxon>
    </lineage>
</organism>
<evidence type="ECO:0000256" key="3">
    <source>
        <dbReference type="ARBA" id="ARBA00022605"/>
    </source>
</evidence>
<dbReference type="InterPro" id="IPR000845">
    <property type="entry name" value="Nucleoside_phosphorylase_d"/>
</dbReference>
<dbReference type="EC" id="3.2.2.9" evidence="2"/>
<keyword evidence="5" id="KW-0486">Methionine biosynthesis</keyword>
<dbReference type="CDD" id="cd09008">
    <property type="entry name" value="MTAN"/>
    <property type="match status" value="1"/>
</dbReference>
<dbReference type="InterPro" id="IPR010049">
    <property type="entry name" value="MTA_SAH_Nsdase"/>
</dbReference>
<dbReference type="GO" id="GO:0019509">
    <property type="term" value="P:L-methionine salvage from methylthioadenosine"/>
    <property type="evidence" value="ECO:0007669"/>
    <property type="project" value="InterPro"/>
</dbReference>
<protein>
    <recommendedName>
        <fullName evidence="2">adenosylhomocysteine nucleosidase</fullName>
        <ecNumber evidence="2">3.2.2.9</ecNumber>
    </recommendedName>
</protein>
<comment type="caution">
    <text evidence="7">The sequence shown here is derived from an EMBL/GenBank/DDBJ whole genome shotgun (WGS) entry which is preliminary data.</text>
</comment>
<dbReference type="NCBIfam" id="TIGR01704">
    <property type="entry name" value="MTA_SAH-Nsdase"/>
    <property type="match status" value="1"/>
</dbReference>
<reference evidence="7" key="1">
    <citation type="submission" date="2020-08" db="EMBL/GenBank/DDBJ databases">
        <title>Genome public.</title>
        <authorList>
            <person name="Liu C."/>
            <person name="Sun Q."/>
        </authorList>
    </citation>
    <scope>NUCLEOTIDE SEQUENCE</scope>
    <source>
        <strain evidence="7">NSJ-12</strain>
    </source>
</reference>
<comment type="pathway">
    <text evidence="1">Amino-acid biosynthesis; L-methionine biosynthesis via salvage pathway; S-methyl-5-thio-alpha-D-ribose 1-phosphate from S-methyl-5'-thioadenosine (hydrolase route): step 1/2.</text>
</comment>
<dbReference type="GO" id="GO:0019284">
    <property type="term" value="P:L-methionine salvage from S-adenosylmethionine"/>
    <property type="evidence" value="ECO:0007669"/>
    <property type="project" value="TreeGrafter"/>
</dbReference>
<evidence type="ECO:0000259" key="6">
    <source>
        <dbReference type="Pfam" id="PF01048"/>
    </source>
</evidence>
<dbReference type="PANTHER" id="PTHR46832:SF1">
    <property type="entry name" value="5'-METHYLTHIOADENOSINE_S-ADENOSYLHOMOCYSTEINE NUCLEOSIDASE"/>
    <property type="match status" value="1"/>
</dbReference>
<gene>
    <name evidence="7" type="ORF">H8718_11190</name>
</gene>
<evidence type="ECO:0000313" key="7">
    <source>
        <dbReference type="EMBL" id="MBC8580086.1"/>
    </source>
</evidence>
<dbReference type="SUPFAM" id="SSF53167">
    <property type="entry name" value="Purine and uridine phosphorylases"/>
    <property type="match status" value="1"/>
</dbReference>